<dbReference type="SUPFAM" id="SSF102405">
    <property type="entry name" value="MCP/YpsA-like"/>
    <property type="match status" value="1"/>
</dbReference>
<dbReference type="Pfam" id="PF18306">
    <property type="entry name" value="LDcluster4"/>
    <property type="match status" value="1"/>
</dbReference>
<dbReference type="InterPro" id="IPR041164">
    <property type="entry name" value="LDcluster4"/>
</dbReference>
<keyword evidence="2" id="KW-1185">Reference proteome</keyword>
<evidence type="ECO:0000313" key="1">
    <source>
        <dbReference type="EMBL" id="GAA2208045.1"/>
    </source>
</evidence>
<reference evidence="2" key="1">
    <citation type="journal article" date="2019" name="Int. J. Syst. Evol. Microbiol.">
        <title>The Global Catalogue of Microorganisms (GCM) 10K type strain sequencing project: providing services to taxonomists for standard genome sequencing and annotation.</title>
        <authorList>
            <consortium name="The Broad Institute Genomics Platform"/>
            <consortium name="The Broad Institute Genome Sequencing Center for Infectious Disease"/>
            <person name="Wu L."/>
            <person name="Ma J."/>
        </authorList>
    </citation>
    <scope>NUCLEOTIDE SEQUENCE [LARGE SCALE GENOMIC DNA]</scope>
    <source>
        <strain evidence="2">JCM 16114</strain>
    </source>
</reference>
<proteinExistence type="predicted"/>
<sequence length="251" mass="27547">MTKASRRPMIVAVFGGSKDVPRDVLDLAQCAGKRISARGFVILTGGMKETQLCPKTVKDAALTGVAIDGHWIGVLKDGNDPDFKRHDEGGVVYSHMNHQRNFLEASLCDAAIVLKGAKGTISEGVSTLCLGKPVLLAGTNWTKECFPLYQLFKAHVLTENRKSDLVKTVLDRLGTGNESGPMRHLIAATVRPDNVLLSEHSRLVPAAGLEACEAIARWLVELETLPRTGEFPELKGYEQVKEKYDEWLKRL</sequence>
<dbReference type="Gene3D" id="3.40.50.450">
    <property type="match status" value="1"/>
</dbReference>
<gene>
    <name evidence="1" type="ORF">GCM10009850_035030</name>
</gene>
<evidence type="ECO:0000313" key="2">
    <source>
        <dbReference type="Proteomes" id="UP001499843"/>
    </source>
</evidence>
<organism evidence="1 2">
    <name type="scientific">Nonomuraea monospora</name>
    <dbReference type="NCBI Taxonomy" id="568818"/>
    <lineage>
        <taxon>Bacteria</taxon>
        <taxon>Bacillati</taxon>
        <taxon>Actinomycetota</taxon>
        <taxon>Actinomycetes</taxon>
        <taxon>Streptosporangiales</taxon>
        <taxon>Streptosporangiaceae</taxon>
        <taxon>Nonomuraea</taxon>
    </lineage>
</organism>
<accession>A0ABP5P8F8</accession>
<protein>
    <submittedName>
        <fullName evidence="1">Uncharacterized protein</fullName>
    </submittedName>
</protein>
<dbReference type="EMBL" id="BAAAQX010000008">
    <property type="protein sequence ID" value="GAA2208045.1"/>
    <property type="molecule type" value="Genomic_DNA"/>
</dbReference>
<name>A0ABP5P8F8_9ACTN</name>
<dbReference type="Proteomes" id="UP001499843">
    <property type="component" value="Unassembled WGS sequence"/>
</dbReference>
<comment type="caution">
    <text evidence="1">The sequence shown here is derived from an EMBL/GenBank/DDBJ whole genome shotgun (WGS) entry which is preliminary data.</text>
</comment>